<sequence length="337" mass="36704">MPMKIAVLGLGFMGSVHLRALRDIEGAELAAVFSNDERQLSGDLSATQGNIGGPAGHFDFSAIKRYRELADVFADPDIEAVDLCLPTHFHESATVQALRAGKHVLVEKPMALDGPAARRMVAEAGRSGRILMAAQVIRFFPEYVALRDSLPRLGRVRSAFFRRRCAAPAWGGWLKDPAKSGGGVFDLLIHDLDFCLHLFGAPQAIDATGNCDPASGIDLIDARLYYPFGAVTVAGGWQKSGAYPFGMEYSVTGEHGAMEFHSAGRPPTLYAEDAEPLHLEVCDGYAAEIAYFIECCRANRKPDRCPPEESAYVVELMRELLAARERNGEKISCSNQE</sequence>
<evidence type="ECO:0000259" key="4">
    <source>
        <dbReference type="Pfam" id="PF22725"/>
    </source>
</evidence>
<evidence type="ECO:0000256" key="2">
    <source>
        <dbReference type="ARBA" id="ARBA00023002"/>
    </source>
</evidence>
<accession>Q01WU8</accession>
<dbReference type="KEGG" id="sus:Acid_4908"/>
<dbReference type="PANTHER" id="PTHR43708:SF5">
    <property type="entry name" value="CONSERVED EXPRESSED OXIDOREDUCTASE (EUROFUNG)-RELATED"/>
    <property type="match status" value="1"/>
</dbReference>
<dbReference type="InterPro" id="IPR000683">
    <property type="entry name" value="Gfo/Idh/MocA-like_OxRdtase_N"/>
</dbReference>
<evidence type="ECO:0000256" key="1">
    <source>
        <dbReference type="ARBA" id="ARBA00010928"/>
    </source>
</evidence>
<dbReference type="SUPFAM" id="SSF55347">
    <property type="entry name" value="Glyceraldehyde-3-phosphate dehydrogenase-like, C-terminal domain"/>
    <property type="match status" value="1"/>
</dbReference>
<keyword evidence="2" id="KW-0560">Oxidoreductase</keyword>
<dbReference type="GO" id="GO:0000166">
    <property type="term" value="F:nucleotide binding"/>
    <property type="evidence" value="ECO:0007669"/>
    <property type="project" value="InterPro"/>
</dbReference>
<dbReference type="HOGENOM" id="CLU_023194_1_2_0"/>
<dbReference type="AlphaFoldDB" id="Q01WU8"/>
<proteinExistence type="inferred from homology"/>
<dbReference type="STRING" id="234267.Acid_4908"/>
<reference evidence="5" key="1">
    <citation type="submission" date="2006-10" db="EMBL/GenBank/DDBJ databases">
        <title>Complete sequence of Solibacter usitatus Ellin6076.</title>
        <authorList>
            <consortium name="US DOE Joint Genome Institute"/>
            <person name="Copeland A."/>
            <person name="Lucas S."/>
            <person name="Lapidus A."/>
            <person name="Barry K."/>
            <person name="Detter J.C."/>
            <person name="Glavina del Rio T."/>
            <person name="Hammon N."/>
            <person name="Israni S."/>
            <person name="Dalin E."/>
            <person name="Tice H."/>
            <person name="Pitluck S."/>
            <person name="Thompson L.S."/>
            <person name="Brettin T."/>
            <person name="Bruce D."/>
            <person name="Han C."/>
            <person name="Tapia R."/>
            <person name="Gilna P."/>
            <person name="Schmutz J."/>
            <person name="Larimer F."/>
            <person name="Land M."/>
            <person name="Hauser L."/>
            <person name="Kyrpides N."/>
            <person name="Mikhailova N."/>
            <person name="Janssen P.H."/>
            <person name="Kuske C.R."/>
            <person name="Richardson P."/>
        </authorList>
    </citation>
    <scope>NUCLEOTIDE SEQUENCE</scope>
    <source>
        <strain evidence="5">Ellin6076</strain>
    </source>
</reference>
<dbReference type="InterPro" id="IPR055170">
    <property type="entry name" value="GFO_IDH_MocA-like_dom"/>
</dbReference>
<name>Q01WU8_SOLUE</name>
<dbReference type="FunCoup" id="Q01WU8">
    <property type="interactions" value="15"/>
</dbReference>
<dbReference type="InParanoid" id="Q01WU8"/>
<dbReference type="SUPFAM" id="SSF51735">
    <property type="entry name" value="NAD(P)-binding Rossmann-fold domains"/>
    <property type="match status" value="1"/>
</dbReference>
<dbReference type="Pfam" id="PF22725">
    <property type="entry name" value="GFO_IDH_MocA_C3"/>
    <property type="match status" value="1"/>
</dbReference>
<dbReference type="Gene3D" id="3.40.50.720">
    <property type="entry name" value="NAD(P)-binding Rossmann-like Domain"/>
    <property type="match status" value="1"/>
</dbReference>
<dbReference type="OrthoDB" id="9815825at2"/>
<dbReference type="InterPro" id="IPR051317">
    <property type="entry name" value="Gfo/Idh/MocA_oxidoreduct"/>
</dbReference>
<gene>
    <name evidence="5" type="ordered locus">Acid_4908</name>
</gene>
<dbReference type="Pfam" id="PF01408">
    <property type="entry name" value="GFO_IDH_MocA"/>
    <property type="match status" value="1"/>
</dbReference>
<dbReference type="Gene3D" id="3.30.360.10">
    <property type="entry name" value="Dihydrodipicolinate Reductase, domain 2"/>
    <property type="match status" value="1"/>
</dbReference>
<dbReference type="PANTHER" id="PTHR43708">
    <property type="entry name" value="CONSERVED EXPRESSED OXIDOREDUCTASE (EUROFUNG)"/>
    <property type="match status" value="1"/>
</dbReference>
<dbReference type="GO" id="GO:0016491">
    <property type="term" value="F:oxidoreductase activity"/>
    <property type="evidence" value="ECO:0007669"/>
    <property type="project" value="UniProtKB-KW"/>
</dbReference>
<dbReference type="EMBL" id="CP000473">
    <property type="protein sequence ID" value="ABJ85867.1"/>
    <property type="molecule type" value="Genomic_DNA"/>
</dbReference>
<protein>
    <submittedName>
        <fullName evidence="5">Oxidoreductase domain protein</fullName>
    </submittedName>
</protein>
<organism evidence="5">
    <name type="scientific">Solibacter usitatus (strain Ellin6076)</name>
    <dbReference type="NCBI Taxonomy" id="234267"/>
    <lineage>
        <taxon>Bacteria</taxon>
        <taxon>Pseudomonadati</taxon>
        <taxon>Acidobacteriota</taxon>
        <taxon>Terriglobia</taxon>
        <taxon>Bryobacterales</taxon>
        <taxon>Solibacteraceae</taxon>
        <taxon>Candidatus Solibacter</taxon>
    </lineage>
</organism>
<evidence type="ECO:0000313" key="5">
    <source>
        <dbReference type="EMBL" id="ABJ85867.1"/>
    </source>
</evidence>
<dbReference type="eggNOG" id="COG0673">
    <property type="taxonomic scope" value="Bacteria"/>
</dbReference>
<feature type="domain" description="GFO/IDH/MocA-like oxidoreductase" evidence="4">
    <location>
        <begin position="152"/>
        <end position="258"/>
    </location>
</feature>
<feature type="domain" description="Gfo/Idh/MocA-like oxidoreductase N-terminal" evidence="3">
    <location>
        <begin position="3"/>
        <end position="133"/>
    </location>
</feature>
<comment type="similarity">
    <text evidence="1">Belongs to the Gfo/Idh/MocA family.</text>
</comment>
<evidence type="ECO:0000259" key="3">
    <source>
        <dbReference type="Pfam" id="PF01408"/>
    </source>
</evidence>
<dbReference type="InterPro" id="IPR036291">
    <property type="entry name" value="NAD(P)-bd_dom_sf"/>
</dbReference>